<evidence type="ECO:0000313" key="2">
    <source>
        <dbReference type="EMBL" id="WWD16484.1"/>
    </source>
</evidence>
<keyword evidence="3" id="KW-1185">Reference proteome</keyword>
<reference evidence="2" key="2">
    <citation type="submission" date="2024-01" db="EMBL/GenBank/DDBJ databases">
        <title>Comparative genomics of Cryptococcus and Kwoniella reveals pathogenesis evolution and contrasting modes of karyotype evolution via chromosome fusion or intercentromeric recombination.</title>
        <authorList>
            <person name="Coelho M.A."/>
            <person name="David-Palma M."/>
            <person name="Shea T."/>
            <person name="Bowers K."/>
            <person name="McGinley-Smith S."/>
            <person name="Mohammad A.W."/>
            <person name="Gnirke A."/>
            <person name="Yurkov A.M."/>
            <person name="Nowrousian M."/>
            <person name="Sun S."/>
            <person name="Cuomo C.A."/>
            <person name="Heitman J."/>
        </authorList>
    </citation>
    <scope>NUCLEOTIDE SEQUENCE</scope>
    <source>
        <strain evidence="2">CBS 12478</strain>
    </source>
</reference>
<feature type="region of interest" description="Disordered" evidence="1">
    <location>
        <begin position="1"/>
        <end position="30"/>
    </location>
</feature>
<sequence>MSLMSCLSSTVSKTTTSPSSNSDSCPSKDVAYRSARDSSSAGCALCRPLRAQPIVESTYADGSCAPGSMLR</sequence>
<gene>
    <name evidence="2" type="ORF">CI109_100910</name>
</gene>
<proteinExistence type="predicted"/>
<accession>A0AAJ8LG21</accession>
<name>A0AAJ8LG21_9TREE</name>
<feature type="compositionally biased region" description="Low complexity" evidence="1">
    <location>
        <begin position="1"/>
        <end position="29"/>
    </location>
</feature>
<dbReference type="GeneID" id="90829892"/>
<dbReference type="RefSeq" id="XP_065822936.1">
    <property type="nucleotide sequence ID" value="XM_065966864.1"/>
</dbReference>
<dbReference type="AlphaFoldDB" id="A0AAJ8LG21"/>
<protein>
    <submittedName>
        <fullName evidence="2">Uncharacterized protein</fullName>
    </submittedName>
</protein>
<evidence type="ECO:0000313" key="3">
    <source>
        <dbReference type="Proteomes" id="UP000322225"/>
    </source>
</evidence>
<dbReference type="Proteomes" id="UP000322225">
    <property type="component" value="Chromosome 2"/>
</dbReference>
<dbReference type="KEGG" id="ksn:90829892"/>
<organism evidence="2 3">
    <name type="scientific">Kwoniella shandongensis</name>
    <dbReference type="NCBI Taxonomy" id="1734106"/>
    <lineage>
        <taxon>Eukaryota</taxon>
        <taxon>Fungi</taxon>
        <taxon>Dikarya</taxon>
        <taxon>Basidiomycota</taxon>
        <taxon>Agaricomycotina</taxon>
        <taxon>Tremellomycetes</taxon>
        <taxon>Tremellales</taxon>
        <taxon>Cryptococcaceae</taxon>
        <taxon>Kwoniella</taxon>
    </lineage>
</organism>
<dbReference type="EMBL" id="CP144052">
    <property type="protein sequence ID" value="WWD16484.1"/>
    <property type="molecule type" value="Genomic_DNA"/>
</dbReference>
<reference evidence="2" key="1">
    <citation type="submission" date="2017-08" db="EMBL/GenBank/DDBJ databases">
        <authorList>
            <person name="Cuomo C."/>
            <person name="Billmyre B."/>
            <person name="Heitman J."/>
        </authorList>
    </citation>
    <scope>NUCLEOTIDE SEQUENCE</scope>
    <source>
        <strain evidence="2">CBS 12478</strain>
    </source>
</reference>
<evidence type="ECO:0000256" key="1">
    <source>
        <dbReference type="SAM" id="MobiDB-lite"/>
    </source>
</evidence>